<dbReference type="PANTHER" id="PTHR28266">
    <property type="entry name" value="54S RIBOSOMAL PROTEIN L20, MITOCHONDRIAL"/>
    <property type="match status" value="1"/>
</dbReference>
<dbReference type="KEGG" id="vpo:Kpol_1018p84"/>
<evidence type="ECO:0000313" key="2">
    <source>
        <dbReference type="Proteomes" id="UP000000267"/>
    </source>
</evidence>
<dbReference type="Pfam" id="PF12824">
    <property type="entry name" value="MRP-L20"/>
    <property type="match status" value="1"/>
</dbReference>
<organism evidence="2">
    <name type="scientific">Vanderwaltozyma polyspora (strain ATCC 22028 / DSM 70294 / BCRC 21397 / CBS 2163 / NBRC 10782 / NRRL Y-8283 / UCD 57-17)</name>
    <name type="common">Kluyveromyces polysporus</name>
    <dbReference type="NCBI Taxonomy" id="436907"/>
    <lineage>
        <taxon>Eukaryota</taxon>
        <taxon>Fungi</taxon>
        <taxon>Dikarya</taxon>
        <taxon>Ascomycota</taxon>
        <taxon>Saccharomycotina</taxon>
        <taxon>Saccharomycetes</taxon>
        <taxon>Saccharomycetales</taxon>
        <taxon>Saccharomycetaceae</taxon>
        <taxon>Vanderwaltozyma</taxon>
    </lineage>
</organism>
<dbReference type="OrthoDB" id="6021263at2759"/>
<dbReference type="HOGENOM" id="CLU_089054_1_0_1"/>
<dbReference type="AlphaFoldDB" id="A7TDT1"/>
<dbReference type="InParanoid" id="A7TDT1"/>
<protein>
    <submittedName>
        <fullName evidence="1">Uncharacterized protein</fullName>
    </submittedName>
</protein>
<dbReference type="EMBL" id="DS480378">
    <property type="protein sequence ID" value="EDO19551.1"/>
    <property type="molecule type" value="Genomic_DNA"/>
</dbReference>
<dbReference type="PANTHER" id="PTHR28266:SF1">
    <property type="entry name" value="LARGE RIBOSOMAL SUBUNIT PROTEIN ML58"/>
    <property type="match status" value="1"/>
</dbReference>
<keyword evidence="2" id="KW-1185">Reference proteome</keyword>
<dbReference type="STRING" id="436907.A7TDT1"/>
<proteinExistence type="predicted"/>
<dbReference type="GO" id="GO:0005762">
    <property type="term" value="C:mitochondrial large ribosomal subunit"/>
    <property type="evidence" value="ECO:0007669"/>
    <property type="project" value="EnsemblFungi"/>
</dbReference>
<evidence type="ECO:0000313" key="1">
    <source>
        <dbReference type="EMBL" id="EDO19551.1"/>
    </source>
</evidence>
<dbReference type="eggNOG" id="ENOG502S0A4">
    <property type="taxonomic scope" value="Eukaryota"/>
</dbReference>
<gene>
    <name evidence="1" type="ORF">Kpol_1018p84</name>
</gene>
<dbReference type="Proteomes" id="UP000000267">
    <property type="component" value="Unassembled WGS sequence"/>
</dbReference>
<name>A7TDT1_VANPO</name>
<dbReference type="OMA" id="PEKYTRK"/>
<dbReference type="GO" id="GO:0003735">
    <property type="term" value="F:structural constituent of ribosome"/>
    <property type="evidence" value="ECO:0007669"/>
    <property type="project" value="EnsemblFungi"/>
</dbReference>
<dbReference type="InterPro" id="IPR024388">
    <property type="entry name" value="Ribosomal_mL58"/>
</dbReference>
<dbReference type="RefSeq" id="XP_001647409.1">
    <property type="nucleotide sequence ID" value="XM_001647359.1"/>
</dbReference>
<dbReference type="GeneID" id="5547909"/>
<dbReference type="FunCoup" id="A7TDT1">
    <property type="interactions" value="188"/>
</dbReference>
<sequence length="206" mass="23693">MYKIVRKFHSNGVHFKDLSKFVDKSTKIPTLKSSPTLYNPVSSSSNYKGYLRAKVERGFYYQPSQSSVTGSINSETIPSLFLAKDDPRKNIASHISDNDPLKAVDAPPALVGKSTLRAEGKTYHLKPEQIEEIKKLRSQDPEKYTRKVLAKKYNVSALFISLVASAPKERVQEMDRRLNVIKSQWHPRRAIAREDRKKRKELWYRA</sequence>
<accession>A7TDT1</accession>
<dbReference type="PhylomeDB" id="A7TDT1"/>
<reference evidence="1 2" key="1">
    <citation type="journal article" date="2007" name="Proc. Natl. Acad. Sci. U.S.A.">
        <title>Independent sorting-out of thousands of duplicated gene pairs in two yeast species descended from a whole-genome duplication.</title>
        <authorList>
            <person name="Scannell D.R."/>
            <person name="Frank A.C."/>
            <person name="Conant G.C."/>
            <person name="Byrne K.P."/>
            <person name="Woolfit M."/>
            <person name="Wolfe K.H."/>
        </authorList>
    </citation>
    <scope>NUCLEOTIDE SEQUENCE [LARGE SCALE GENOMIC DNA]</scope>
    <source>
        <strain evidence="2">ATCC 22028 / DSM 70294 / BCRC 21397 / CBS 2163 / NBRC 10782 / NRRL Y-8283 / UCD 57-17</strain>
    </source>
</reference>